<comment type="similarity">
    <text evidence="1">In the C-terminal section; belongs to the class-I pyridoxal-phosphate-dependent aminotransferase family.</text>
</comment>
<proteinExistence type="inferred from homology"/>
<gene>
    <name evidence="8" type="ORF">FHS48_001843</name>
</gene>
<dbReference type="Gene3D" id="1.10.10.10">
    <property type="entry name" value="Winged helix-like DNA-binding domain superfamily/Winged helix DNA-binding domain"/>
    <property type="match status" value="1"/>
</dbReference>
<feature type="region of interest" description="Disordered" evidence="6">
    <location>
        <begin position="74"/>
        <end position="119"/>
    </location>
</feature>
<protein>
    <submittedName>
        <fullName evidence="8">GntR family transcriptional regulator/MocR family aminotransferase</fullName>
    </submittedName>
</protein>
<feature type="compositionally biased region" description="Pro residues" evidence="6">
    <location>
        <begin position="89"/>
        <end position="100"/>
    </location>
</feature>
<keyword evidence="8" id="KW-0808">Transferase</keyword>
<dbReference type="CDD" id="cd00609">
    <property type="entry name" value="AAT_like"/>
    <property type="match status" value="1"/>
</dbReference>
<dbReference type="SUPFAM" id="SSF53383">
    <property type="entry name" value="PLP-dependent transferases"/>
    <property type="match status" value="1"/>
</dbReference>
<dbReference type="Proteomes" id="UP000544872">
    <property type="component" value="Unassembled WGS sequence"/>
</dbReference>
<dbReference type="InterPro" id="IPR051446">
    <property type="entry name" value="HTH_trans_reg/aminotransferase"/>
</dbReference>
<name>A0A7W9ZFA0_NOVIT</name>
<dbReference type="CDD" id="cd07377">
    <property type="entry name" value="WHTH_GntR"/>
    <property type="match status" value="1"/>
</dbReference>
<dbReference type="GO" id="GO:0003677">
    <property type="term" value="F:DNA binding"/>
    <property type="evidence" value="ECO:0007669"/>
    <property type="project" value="UniProtKB-KW"/>
</dbReference>
<dbReference type="InterPro" id="IPR036388">
    <property type="entry name" value="WH-like_DNA-bd_sf"/>
</dbReference>
<evidence type="ECO:0000256" key="3">
    <source>
        <dbReference type="ARBA" id="ARBA00023015"/>
    </source>
</evidence>
<organism evidence="8 9">
    <name type="scientific">Novispirillum itersonii</name>
    <name type="common">Aquaspirillum itersonii</name>
    <dbReference type="NCBI Taxonomy" id="189"/>
    <lineage>
        <taxon>Bacteria</taxon>
        <taxon>Pseudomonadati</taxon>
        <taxon>Pseudomonadota</taxon>
        <taxon>Alphaproteobacteria</taxon>
        <taxon>Rhodospirillales</taxon>
        <taxon>Novispirillaceae</taxon>
        <taxon>Novispirillum</taxon>
    </lineage>
</organism>
<evidence type="ECO:0000313" key="9">
    <source>
        <dbReference type="Proteomes" id="UP000544872"/>
    </source>
</evidence>
<dbReference type="InterPro" id="IPR015421">
    <property type="entry name" value="PyrdxlP-dep_Trfase_major"/>
</dbReference>
<feature type="domain" description="HTH gntR-type" evidence="7">
    <location>
        <begin position="17"/>
        <end position="85"/>
    </location>
</feature>
<dbReference type="InterPro" id="IPR004839">
    <property type="entry name" value="Aminotransferase_I/II_large"/>
</dbReference>
<keyword evidence="9" id="KW-1185">Reference proteome</keyword>
<evidence type="ECO:0000256" key="4">
    <source>
        <dbReference type="ARBA" id="ARBA00023125"/>
    </source>
</evidence>
<evidence type="ECO:0000256" key="6">
    <source>
        <dbReference type="SAM" id="MobiDB-lite"/>
    </source>
</evidence>
<dbReference type="AlphaFoldDB" id="A0A7W9ZFA0"/>
<comment type="caution">
    <text evidence="8">The sequence shown here is derived from an EMBL/GenBank/DDBJ whole genome shotgun (WGS) entry which is preliminary data.</text>
</comment>
<dbReference type="InterPro" id="IPR036390">
    <property type="entry name" value="WH_DNA-bd_sf"/>
</dbReference>
<accession>A0A7W9ZFA0</accession>
<dbReference type="PANTHER" id="PTHR46577:SF1">
    <property type="entry name" value="HTH-TYPE TRANSCRIPTIONAL REGULATORY PROTEIN GABR"/>
    <property type="match status" value="1"/>
</dbReference>
<sequence length="482" mass="51719">MHLIQFDLSATGPGSSRPVFVRLCDAIIAAITDGRLKPGDRLPGSRALARDLGLHRNTVDAAFREAIAQGWLTPQPSRGTFVTATLPDSQPPRPRTTPPEPPDDTAPPARLHLSDGVPDPRLMPAADLARAFRRALLSGRDPYGDGYGDPRGLPQVRQAVQHLLATDRGLSPDRYDLLMTRGSQMALYLAASAAVSPGGAIAVEDPGYPQATAAFRAAGARVLPVPVDAAGLDVETLARLAASDPGLQAVYVTPHHQYPTTVTLAADRRLRLLEVAARHRLVLIEDDYDHDYRFDGRPVLPLAARSGPGQDAVAVIYVGSLSKVLAPTLRLGYAAAPPALLHRMAERRDAIDRQGDTPLEAAVAALIRDGELARHTRKARRIYQARRDHMIRRLEETFGTVLEVRPPAGGLALWATVTDGSPAQDWATAARRLGLAVRPGASFCLDPATPPPQAFRIGFAALTEAEADRAVTLLAQAHRMLA</sequence>
<evidence type="ECO:0000256" key="5">
    <source>
        <dbReference type="ARBA" id="ARBA00023163"/>
    </source>
</evidence>
<reference evidence="8 9" key="1">
    <citation type="submission" date="2020-08" db="EMBL/GenBank/DDBJ databases">
        <title>Genomic Encyclopedia of Type Strains, Phase IV (KMG-IV): sequencing the most valuable type-strain genomes for metagenomic binning, comparative biology and taxonomic classification.</title>
        <authorList>
            <person name="Goeker M."/>
        </authorList>
    </citation>
    <scope>NUCLEOTIDE SEQUENCE [LARGE SCALE GENOMIC DNA]</scope>
    <source>
        <strain evidence="8 9">DSM 11590</strain>
    </source>
</reference>
<dbReference type="RefSeq" id="WP_184263268.1">
    <property type="nucleotide sequence ID" value="NZ_JACIIX010000006.1"/>
</dbReference>
<keyword evidence="2" id="KW-0663">Pyridoxal phosphate</keyword>
<evidence type="ECO:0000313" key="8">
    <source>
        <dbReference type="EMBL" id="MBB6210427.1"/>
    </source>
</evidence>
<dbReference type="InterPro" id="IPR015424">
    <property type="entry name" value="PyrdxlP-dep_Trfase"/>
</dbReference>
<evidence type="ECO:0000256" key="2">
    <source>
        <dbReference type="ARBA" id="ARBA00022898"/>
    </source>
</evidence>
<dbReference type="GO" id="GO:0003700">
    <property type="term" value="F:DNA-binding transcription factor activity"/>
    <property type="evidence" value="ECO:0007669"/>
    <property type="project" value="InterPro"/>
</dbReference>
<dbReference type="PROSITE" id="PS50949">
    <property type="entry name" value="HTH_GNTR"/>
    <property type="match status" value="1"/>
</dbReference>
<keyword evidence="8" id="KW-0032">Aminotransferase</keyword>
<keyword evidence="3" id="KW-0805">Transcription regulation</keyword>
<dbReference type="Pfam" id="PF00155">
    <property type="entry name" value="Aminotran_1_2"/>
    <property type="match status" value="1"/>
</dbReference>
<evidence type="ECO:0000256" key="1">
    <source>
        <dbReference type="ARBA" id="ARBA00005384"/>
    </source>
</evidence>
<dbReference type="Pfam" id="PF00392">
    <property type="entry name" value="GntR"/>
    <property type="match status" value="1"/>
</dbReference>
<dbReference type="SMART" id="SM00345">
    <property type="entry name" value="HTH_GNTR"/>
    <property type="match status" value="1"/>
</dbReference>
<dbReference type="SUPFAM" id="SSF46785">
    <property type="entry name" value="Winged helix' DNA-binding domain"/>
    <property type="match status" value="1"/>
</dbReference>
<keyword evidence="4" id="KW-0238">DNA-binding</keyword>
<dbReference type="PANTHER" id="PTHR46577">
    <property type="entry name" value="HTH-TYPE TRANSCRIPTIONAL REGULATORY PROTEIN GABR"/>
    <property type="match status" value="1"/>
</dbReference>
<keyword evidence="5" id="KW-0804">Transcription</keyword>
<dbReference type="GO" id="GO:0008483">
    <property type="term" value="F:transaminase activity"/>
    <property type="evidence" value="ECO:0007669"/>
    <property type="project" value="UniProtKB-KW"/>
</dbReference>
<evidence type="ECO:0000259" key="7">
    <source>
        <dbReference type="PROSITE" id="PS50949"/>
    </source>
</evidence>
<dbReference type="Gene3D" id="3.40.640.10">
    <property type="entry name" value="Type I PLP-dependent aspartate aminotransferase-like (Major domain)"/>
    <property type="match status" value="1"/>
</dbReference>
<dbReference type="InterPro" id="IPR000524">
    <property type="entry name" value="Tscrpt_reg_HTH_GntR"/>
</dbReference>
<dbReference type="EMBL" id="JACIIX010000006">
    <property type="protein sequence ID" value="MBB6210427.1"/>
    <property type="molecule type" value="Genomic_DNA"/>
</dbReference>
<dbReference type="GO" id="GO:0030170">
    <property type="term" value="F:pyridoxal phosphate binding"/>
    <property type="evidence" value="ECO:0007669"/>
    <property type="project" value="InterPro"/>
</dbReference>
<feature type="compositionally biased region" description="Polar residues" evidence="6">
    <location>
        <begin position="74"/>
        <end position="88"/>
    </location>
</feature>